<evidence type="ECO:0000313" key="3">
    <source>
        <dbReference type="Proteomes" id="UP001152484"/>
    </source>
</evidence>
<accession>A0A9P0YUC7</accession>
<dbReference type="EMBL" id="CAMAPE010000010">
    <property type="protein sequence ID" value="CAH9075755.1"/>
    <property type="molecule type" value="Genomic_DNA"/>
</dbReference>
<proteinExistence type="predicted"/>
<dbReference type="Proteomes" id="UP001152484">
    <property type="component" value="Unassembled WGS sequence"/>
</dbReference>
<feature type="compositionally biased region" description="Basic residues" evidence="1">
    <location>
        <begin position="63"/>
        <end position="75"/>
    </location>
</feature>
<organism evidence="2 3">
    <name type="scientific">Cuscuta europaea</name>
    <name type="common">European dodder</name>
    <dbReference type="NCBI Taxonomy" id="41803"/>
    <lineage>
        <taxon>Eukaryota</taxon>
        <taxon>Viridiplantae</taxon>
        <taxon>Streptophyta</taxon>
        <taxon>Embryophyta</taxon>
        <taxon>Tracheophyta</taxon>
        <taxon>Spermatophyta</taxon>
        <taxon>Magnoliopsida</taxon>
        <taxon>eudicotyledons</taxon>
        <taxon>Gunneridae</taxon>
        <taxon>Pentapetalae</taxon>
        <taxon>asterids</taxon>
        <taxon>lamiids</taxon>
        <taxon>Solanales</taxon>
        <taxon>Convolvulaceae</taxon>
        <taxon>Cuscuteae</taxon>
        <taxon>Cuscuta</taxon>
        <taxon>Cuscuta subgen. Cuscuta</taxon>
    </lineage>
</organism>
<evidence type="ECO:0000313" key="2">
    <source>
        <dbReference type="EMBL" id="CAH9075755.1"/>
    </source>
</evidence>
<reference evidence="2" key="1">
    <citation type="submission" date="2022-07" db="EMBL/GenBank/DDBJ databases">
        <authorList>
            <person name="Macas J."/>
            <person name="Novak P."/>
            <person name="Neumann P."/>
        </authorList>
    </citation>
    <scope>NUCLEOTIDE SEQUENCE</scope>
</reference>
<name>A0A9P0YUC7_CUSEU</name>
<gene>
    <name evidence="2" type="ORF">CEURO_LOCUS5573</name>
</gene>
<evidence type="ECO:0000256" key="1">
    <source>
        <dbReference type="SAM" id="MobiDB-lite"/>
    </source>
</evidence>
<keyword evidence="3" id="KW-1185">Reference proteome</keyword>
<sequence>MRKEGRKCLEAKCDRKGGPSPILLMNKPKWLFSIIPTQSARPTYSKKRDKVFQNSIFIHHFRTKARRGRRKGKEKRRGEDREEKLRFTRNFHGVERVTGIVAGVR</sequence>
<feature type="region of interest" description="Disordered" evidence="1">
    <location>
        <begin position="63"/>
        <end position="84"/>
    </location>
</feature>
<protein>
    <submittedName>
        <fullName evidence="2">Uncharacterized protein</fullName>
    </submittedName>
</protein>
<dbReference type="AlphaFoldDB" id="A0A9P0YUC7"/>
<comment type="caution">
    <text evidence="2">The sequence shown here is derived from an EMBL/GenBank/DDBJ whole genome shotgun (WGS) entry which is preliminary data.</text>
</comment>